<dbReference type="EMBL" id="AQPX01000008">
    <property type="protein sequence ID" value="EON73967.1"/>
    <property type="molecule type" value="Genomic_DNA"/>
</dbReference>
<dbReference type="OrthoDB" id="2735660at2"/>
<comment type="caution">
    <text evidence="1">The sequence shown here is derived from an EMBL/GenBank/DDBJ whole genome shotgun (WGS) entry which is preliminary data.</text>
</comment>
<dbReference type="HOGENOM" id="CLU_1925019_0_0_9"/>
<organism evidence="1 2">
    <name type="scientific">Lysinibacillus sphaericus OT4b.31</name>
    <dbReference type="NCBI Taxonomy" id="1285586"/>
    <lineage>
        <taxon>Bacteria</taxon>
        <taxon>Bacillati</taxon>
        <taxon>Bacillota</taxon>
        <taxon>Bacilli</taxon>
        <taxon>Bacillales</taxon>
        <taxon>Bacillaceae</taxon>
        <taxon>Lysinibacillus</taxon>
    </lineage>
</organism>
<protein>
    <submittedName>
        <fullName evidence="1">Uncharacterized protein</fullName>
    </submittedName>
</protein>
<reference evidence="1 2" key="1">
    <citation type="submission" date="2013-04" db="EMBL/GenBank/DDBJ databases">
        <title>Draft genome of the heavy metal tolerant bacterium Lysinibacillus sphaericus strain OT4b.31.</title>
        <authorList>
            <person name="Pena-Montenegro T.D."/>
            <person name="Dussan J."/>
        </authorList>
    </citation>
    <scope>NUCLEOTIDE SEQUENCE [LARGE SCALE GENOMIC DNA]</scope>
    <source>
        <strain evidence="1 2">OT4b.31</strain>
    </source>
</reference>
<dbReference type="eggNOG" id="ENOG50329N3">
    <property type="taxonomic scope" value="Bacteria"/>
</dbReference>
<dbReference type="Proteomes" id="UP000013911">
    <property type="component" value="Unassembled WGS sequence"/>
</dbReference>
<dbReference type="RefSeq" id="WP_010857936.1">
    <property type="nucleotide sequence ID" value="NZ_KB933398.1"/>
</dbReference>
<accession>R7ZIN1</accession>
<dbReference type="AlphaFoldDB" id="R7ZIN1"/>
<dbReference type="PATRIC" id="fig|1285586.5.peg.986"/>
<name>R7ZIN1_LYSSH</name>
<sequence length="122" mass="14031">MQQQTQHILEKVVLENSNNFYSLSAQMIQLEVVQQAVAHLMDRIDEIVHKGWDKDRGMAYCAINEIKDTLRLIDMAFFPLFKEMSEEINTINIHAQELYDTVIEGTEQTSKVTTGEAEIQSV</sequence>
<proteinExistence type="predicted"/>
<evidence type="ECO:0000313" key="1">
    <source>
        <dbReference type="EMBL" id="EON73967.1"/>
    </source>
</evidence>
<evidence type="ECO:0000313" key="2">
    <source>
        <dbReference type="Proteomes" id="UP000013911"/>
    </source>
</evidence>
<gene>
    <name evidence="1" type="ORF">H131_04869</name>
</gene>